<name>A0ABU0ZX51_9FLAO</name>
<evidence type="ECO:0000256" key="1">
    <source>
        <dbReference type="SAM" id="MobiDB-lite"/>
    </source>
</evidence>
<feature type="compositionally biased region" description="Basic and acidic residues" evidence="1">
    <location>
        <begin position="121"/>
        <end position="135"/>
    </location>
</feature>
<organism evidence="2 3">
    <name type="scientific">Mesonia profundi</name>
    <dbReference type="NCBI Taxonomy" id="3070998"/>
    <lineage>
        <taxon>Bacteria</taxon>
        <taxon>Pseudomonadati</taxon>
        <taxon>Bacteroidota</taxon>
        <taxon>Flavobacteriia</taxon>
        <taxon>Flavobacteriales</taxon>
        <taxon>Flavobacteriaceae</taxon>
        <taxon>Mesonia</taxon>
    </lineage>
</organism>
<dbReference type="RefSeq" id="WP_308862581.1">
    <property type="nucleotide sequence ID" value="NZ_JAVHUL010000001.1"/>
</dbReference>
<gene>
    <name evidence="2" type="ORF">RBU60_00140</name>
</gene>
<evidence type="ECO:0000313" key="2">
    <source>
        <dbReference type="EMBL" id="MDQ7915972.1"/>
    </source>
</evidence>
<dbReference type="Proteomes" id="UP001230915">
    <property type="component" value="Unassembled WGS sequence"/>
</dbReference>
<evidence type="ECO:0000313" key="3">
    <source>
        <dbReference type="Proteomes" id="UP001230915"/>
    </source>
</evidence>
<keyword evidence="3" id="KW-1185">Reference proteome</keyword>
<evidence type="ECO:0008006" key="4">
    <source>
        <dbReference type="Google" id="ProtNLM"/>
    </source>
</evidence>
<proteinExistence type="predicted"/>
<comment type="caution">
    <text evidence="2">The sequence shown here is derived from an EMBL/GenBank/DDBJ whole genome shotgun (WGS) entry which is preliminary data.</text>
</comment>
<protein>
    <recommendedName>
        <fullName evidence="4">Tetratricopeptide repeat protein</fullName>
    </recommendedName>
</protein>
<dbReference type="SUPFAM" id="SSF48452">
    <property type="entry name" value="TPR-like"/>
    <property type="match status" value="1"/>
</dbReference>
<sequence length="142" mass="16349">MKALTLSKMQAAFYISDIKFYLKKAAELDSKHIEARWALTKLYMQLPGILGGSTATSYEYTDQLLKISPVDGWLSKGYVANEDEDYKAAQNYYKKALEIGGSVTCYKELIQLYEEKLDQQEEAQQLRKEAQEKHPAHNWTKN</sequence>
<accession>A0ABU0ZX51</accession>
<dbReference type="EMBL" id="JAVHUL010000001">
    <property type="protein sequence ID" value="MDQ7915972.1"/>
    <property type="molecule type" value="Genomic_DNA"/>
</dbReference>
<feature type="region of interest" description="Disordered" evidence="1">
    <location>
        <begin position="121"/>
        <end position="142"/>
    </location>
</feature>
<reference evidence="2 3" key="1">
    <citation type="submission" date="2023-08" db="EMBL/GenBank/DDBJ databases">
        <title>Mesonia sp. MT50, isolated from deep-sea sediment of the Mariana Trench.</title>
        <authorList>
            <person name="Fu H."/>
        </authorList>
    </citation>
    <scope>NUCLEOTIDE SEQUENCE [LARGE SCALE GENOMIC DNA]</scope>
    <source>
        <strain evidence="2 3">MT50</strain>
    </source>
</reference>
<dbReference type="InterPro" id="IPR011990">
    <property type="entry name" value="TPR-like_helical_dom_sf"/>
</dbReference>
<dbReference type="Gene3D" id="1.25.40.10">
    <property type="entry name" value="Tetratricopeptide repeat domain"/>
    <property type="match status" value="1"/>
</dbReference>